<dbReference type="PANTHER" id="PTHR33639:SF2">
    <property type="entry name" value="DUF393 DOMAIN-CONTAINING PROTEIN"/>
    <property type="match status" value="1"/>
</dbReference>
<dbReference type="InterPro" id="IPR052927">
    <property type="entry name" value="DCC_oxidoreductase"/>
</dbReference>
<evidence type="ECO:0000313" key="1">
    <source>
        <dbReference type="EMBL" id="WIA23204.1"/>
    </source>
</evidence>
<dbReference type="InterPro" id="IPR007263">
    <property type="entry name" value="DCC1-like"/>
</dbReference>
<dbReference type="PANTHER" id="PTHR33639">
    <property type="entry name" value="THIOL-DISULFIDE OXIDOREDUCTASE DCC"/>
    <property type="match status" value="1"/>
</dbReference>
<dbReference type="Pfam" id="PF04134">
    <property type="entry name" value="DCC1-like"/>
    <property type="match status" value="1"/>
</dbReference>
<evidence type="ECO:0008006" key="3">
    <source>
        <dbReference type="Google" id="ProtNLM"/>
    </source>
</evidence>
<dbReference type="EMBL" id="CP126222">
    <property type="protein sequence ID" value="WIA23204.1"/>
    <property type="molecule type" value="Genomic_DNA"/>
</dbReference>
<keyword evidence="2" id="KW-1185">Reference proteome</keyword>
<reference evidence="1 2" key="1">
    <citation type="submission" date="2023-05" db="EMBL/GenBank/DDBJ databases">
        <title>A 100% complete, gapless, phased diploid assembly of the Scenedesmus obliquus UTEX 3031 genome.</title>
        <authorList>
            <person name="Biondi T.C."/>
            <person name="Hanschen E.R."/>
            <person name="Kwon T."/>
            <person name="Eng W."/>
            <person name="Kruse C.P.S."/>
            <person name="Koehler S.I."/>
            <person name="Kunde Y."/>
            <person name="Gleasner C.D."/>
            <person name="You Mak K.T."/>
            <person name="Polle J."/>
            <person name="Hovde B.T."/>
            <person name="Starkenburg S.R."/>
        </authorList>
    </citation>
    <scope>NUCLEOTIDE SEQUENCE [LARGE SCALE GENOMIC DNA]</scope>
    <source>
        <strain evidence="1 2">DOE0152z</strain>
    </source>
</reference>
<organism evidence="1 2">
    <name type="scientific">Tetradesmus obliquus</name>
    <name type="common">Green alga</name>
    <name type="synonym">Acutodesmus obliquus</name>
    <dbReference type="NCBI Taxonomy" id="3088"/>
    <lineage>
        <taxon>Eukaryota</taxon>
        <taxon>Viridiplantae</taxon>
        <taxon>Chlorophyta</taxon>
        <taxon>core chlorophytes</taxon>
        <taxon>Chlorophyceae</taxon>
        <taxon>CS clade</taxon>
        <taxon>Sphaeropleales</taxon>
        <taxon>Scenedesmaceae</taxon>
        <taxon>Tetradesmus</taxon>
    </lineage>
</organism>
<proteinExistence type="predicted"/>
<accession>A0ABY8UP72</accession>
<sequence length="238" mass="25925">MFRFSNEFKVVGFPTVNISIASGTLLEPHQVACLSPHQGSSAETQLHGEILCSQHILQGGAAMLCRGSSTEQAAAAVSPAVPQPPPAAAAAAAAAMQEVDYFATDKRPIVLYDGICNMCNRGVSRLLRRDKLGVYRFAALQSTPGRQLLARCGRAPDDISSVVLVEENCFYIKSEAVLRTLLKMRMPLPLLAGLALLVPRFIRDLLYDQMAKNRYWMFGKSDSCRVSDEGFADRFLGA</sequence>
<evidence type="ECO:0000313" key="2">
    <source>
        <dbReference type="Proteomes" id="UP001244341"/>
    </source>
</evidence>
<gene>
    <name evidence="1" type="ORF">OEZ85_001528</name>
</gene>
<dbReference type="Proteomes" id="UP001244341">
    <property type="component" value="Chromosome 15b"/>
</dbReference>
<name>A0ABY8UP72_TETOB</name>
<protein>
    <recommendedName>
        <fullName evidence="3">Thiol-disulfide oxidoreductase DCC</fullName>
    </recommendedName>
</protein>